<feature type="region of interest" description="Disordered" evidence="6">
    <location>
        <begin position="58"/>
        <end position="91"/>
    </location>
</feature>
<dbReference type="GO" id="GO:0016020">
    <property type="term" value="C:membrane"/>
    <property type="evidence" value="ECO:0007669"/>
    <property type="project" value="UniProtKB-SubCell"/>
</dbReference>
<keyword evidence="5 7" id="KW-0472">Membrane</keyword>
<evidence type="ECO:0000259" key="8">
    <source>
        <dbReference type="Pfam" id="PF00892"/>
    </source>
</evidence>
<feature type="region of interest" description="Disordered" evidence="6">
    <location>
        <begin position="531"/>
        <end position="599"/>
    </location>
</feature>
<gene>
    <name evidence="9" type="ORF">AJ80_04233</name>
</gene>
<proteinExistence type="predicted"/>
<comment type="caution">
    <text evidence="9">The sequence shown here is derived from an EMBL/GenBank/DDBJ whole genome shotgun (WGS) entry which is preliminary data.</text>
</comment>
<feature type="compositionally biased region" description="Basic and acidic residues" evidence="6">
    <location>
        <begin position="577"/>
        <end position="599"/>
    </location>
</feature>
<feature type="transmembrane region" description="Helical" evidence="7">
    <location>
        <begin position="196"/>
        <end position="216"/>
    </location>
</feature>
<evidence type="ECO:0000256" key="7">
    <source>
        <dbReference type="SAM" id="Phobius"/>
    </source>
</evidence>
<dbReference type="InterPro" id="IPR000620">
    <property type="entry name" value="EamA_dom"/>
</dbReference>
<feature type="transmembrane region" description="Helical" evidence="7">
    <location>
        <begin position="374"/>
        <end position="399"/>
    </location>
</feature>
<name>A0A2B7YDN5_POLH7</name>
<evidence type="ECO:0000313" key="10">
    <source>
        <dbReference type="Proteomes" id="UP000224634"/>
    </source>
</evidence>
<organism evidence="9 10">
    <name type="scientific">Polytolypa hystricis (strain UAMH7299)</name>
    <dbReference type="NCBI Taxonomy" id="1447883"/>
    <lineage>
        <taxon>Eukaryota</taxon>
        <taxon>Fungi</taxon>
        <taxon>Dikarya</taxon>
        <taxon>Ascomycota</taxon>
        <taxon>Pezizomycotina</taxon>
        <taxon>Eurotiomycetes</taxon>
        <taxon>Eurotiomycetidae</taxon>
        <taxon>Onygenales</taxon>
        <taxon>Onygenales incertae sedis</taxon>
        <taxon>Polytolypa</taxon>
    </lineage>
</organism>
<evidence type="ECO:0000256" key="3">
    <source>
        <dbReference type="ARBA" id="ARBA00022824"/>
    </source>
</evidence>
<dbReference type="PANTHER" id="PTHR22911">
    <property type="entry name" value="ACYL-MALONYL CONDENSING ENZYME-RELATED"/>
    <property type="match status" value="1"/>
</dbReference>
<feature type="transmembrane region" description="Helical" evidence="7">
    <location>
        <begin position="260"/>
        <end position="277"/>
    </location>
</feature>
<reference evidence="9 10" key="1">
    <citation type="submission" date="2017-10" db="EMBL/GenBank/DDBJ databases">
        <title>Comparative genomics in systemic dimorphic fungi from Ajellomycetaceae.</title>
        <authorList>
            <person name="Munoz J.F."/>
            <person name="Mcewen J.G."/>
            <person name="Clay O.K."/>
            <person name="Cuomo C.A."/>
        </authorList>
    </citation>
    <scope>NUCLEOTIDE SEQUENCE [LARGE SCALE GENOMIC DNA]</scope>
    <source>
        <strain evidence="9 10">UAMH7299</strain>
    </source>
</reference>
<evidence type="ECO:0000256" key="5">
    <source>
        <dbReference type="ARBA" id="ARBA00023136"/>
    </source>
</evidence>
<feature type="region of interest" description="Disordered" evidence="6">
    <location>
        <begin position="442"/>
        <end position="464"/>
    </location>
</feature>
<comment type="subcellular location">
    <subcellularLocation>
        <location evidence="1">Endoplasmic reticulum membrane</location>
        <topology evidence="1">Multi-pass membrane protein</topology>
    </subcellularLocation>
</comment>
<dbReference type="Proteomes" id="UP000224634">
    <property type="component" value="Unassembled WGS sequence"/>
</dbReference>
<evidence type="ECO:0000256" key="4">
    <source>
        <dbReference type="ARBA" id="ARBA00022989"/>
    </source>
</evidence>
<keyword evidence="4 7" id="KW-1133">Transmembrane helix</keyword>
<evidence type="ECO:0000256" key="6">
    <source>
        <dbReference type="SAM" id="MobiDB-lite"/>
    </source>
</evidence>
<feature type="domain" description="EamA" evidence="8">
    <location>
        <begin position="161"/>
        <end position="301"/>
    </location>
</feature>
<dbReference type="AlphaFoldDB" id="A0A2B7YDN5"/>
<dbReference type="OrthoDB" id="306876at2759"/>
<evidence type="ECO:0000313" key="9">
    <source>
        <dbReference type="EMBL" id="PGH19153.1"/>
    </source>
</evidence>
<accession>A0A2B7YDN5</accession>
<protein>
    <recommendedName>
        <fullName evidence="8">EamA domain-containing protein</fullName>
    </recommendedName>
</protein>
<feature type="compositionally biased region" description="Low complexity" evidence="6">
    <location>
        <begin position="321"/>
        <end position="331"/>
    </location>
</feature>
<sequence>MRESTPTTDPDLVVLPTAGRDRQNSDVLSIEFTSRASEEDATTANGITTTLLHQVPTVGMPSEHLSPPAKKKDARRALDSQGGGDAHSRSSIETMFSDPTAQSDLHLVAESRYPTSLRSPSPAASPSPSSSTIATTNTTTPTTPSRWLRLGNLGRIWVNNKGVAMVMIAQFFGASMNVMTQTLQLDGPHGKGMHPFQVLFARMSLTVLCSGIYMWYKRVPNPLGVREVQPLLVLRGVSGFFGVCGLYYSLQYLPLSEATVLTFLAPIASCYACSLILPNESFTRKQQVAGLISLIGVVLIARPVSLFSKEPASTPPPPSTPEFTPSNSTNTDPDPSDPTNLDRHLFAVGAGLIGVLGATIAYTSIRWIGQRAHALVSVTYFSFLTTVISILALLFIPGIDFRFPGNITELALLLGLGLCGFLLQFLLTAGLAYAPPPPPPVLPTTAPGTVSQPPDAATAKKPSTHGSRATQMVYTQMLFALFYDKIVWDTTPSAISWTGSAIILSCAIYVAFAREETNKKKTPVTVTQIIGGDANGDGDHGQNGHASVSAAAGEGDGRVDEEEEIGSEGARGRRKWSVSDERRVEEGRGLLQDYDRENH</sequence>
<feature type="region of interest" description="Disordered" evidence="6">
    <location>
        <begin position="113"/>
        <end position="145"/>
    </location>
</feature>
<evidence type="ECO:0000256" key="1">
    <source>
        <dbReference type="ARBA" id="ARBA00004477"/>
    </source>
</evidence>
<keyword evidence="2 7" id="KW-0812">Transmembrane</keyword>
<dbReference type="InterPro" id="IPR037185">
    <property type="entry name" value="EmrE-like"/>
</dbReference>
<dbReference type="Pfam" id="PF00892">
    <property type="entry name" value="EamA"/>
    <property type="match status" value="1"/>
</dbReference>
<feature type="compositionally biased region" description="Low complexity" evidence="6">
    <location>
        <begin position="114"/>
        <end position="145"/>
    </location>
</feature>
<feature type="transmembrane region" description="Helical" evidence="7">
    <location>
        <begin position="344"/>
        <end position="362"/>
    </location>
</feature>
<dbReference type="EMBL" id="PDNA01000052">
    <property type="protein sequence ID" value="PGH19153.1"/>
    <property type="molecule type" value="Genomic_DNA"/>
</dbReference>
<feature type="region of interest" description="Disordered" evidence="6">
    <location>
        <begin position="309"/>
        <end position="337"/>
    </location>
</feature>
<evidence type="ECO:0000256" key="2">
    <source>
        <dbReference type="ARBA" id="ARBA00022692"/>
    </source>
</evidence>
<dbReference type="STRING" id="1447883.A0A2B7YDN5"/>
<feature type="region of interest" description="Disordered" evidence="6">
    <location>
        <begin position="1"/>
        <end position="26"/>
    </location>
</feature>
<dbReference type="PANTHER" id="PTHR22911:SF6">
    <property type="entry name" value="SOLUTE CARRIER FAMILY 35 MEMBER G1"/>
    <property type="match status" value="1"/>
</dbReference>
<feature type="transmembrane region" description="Helical" evidence="7">
    <location>
        <begin position="228"/>
        <end position="248"/>
    </location>
</feature>
<keyword evidence="10" id="KW-1185">Reference proteome</keyword>
<keyword evidence="3" id="KW-0256">Endoplasmic reticulum</keyword>
<feature type="transmembrane region" description="Helical" evidence="7">
    <location>
        <begin position="411"/>
        <end position="434"/>
    </location>
</feature>
<feature type="transmembrane region" description="Helical" evidence="7">
    <location>
        <begin position="494"/>
        <end position="512"/>
    </location>
</feature>
<feature type="transmembrane region" description="Helical" evidence="7">
    <location>
        <begin position="156"/>
        <end position="176"/>
    </location>
</feature>
<dbReference type="SUPFAM" id="SSF103481">
    <property type="entry name" value="Multidrug resistance efflux transporter EmrE"/>
    <property type="match status" value="1"/>
</dbReference>